<dbReference type="EMBL" id="ANJA01003406">
    <property type="protein sequence ID" value="ETO63812.1"/>
    <property type="molecule type" value="Genomic_DNA"/>
</dbReference>
<organism evidence="1 2">
    <name type="scientific">Phytophthora nicotianae P1976</name>
    <dbReference type="NCBI Taxonomy" id="1317066"/>
    <lineage>
        <taxon>Eukaryota</taxon>
        <taxon>Sar</taxon>
        <taxon>Stramenopiles</taxon>
        <taxon>Oomycota</taxon>
        <taxon>Peronosporomycetes</taxon>
        <taxon>Peronosporales</taxon>
        <taxon>Peronosporaceae</taxon>
        <taxon>Phytophthora</taxon>
    </lineage>
</organism>
<gene>
    <name evidence="1" type="ORF">F444_18551</name>
</gene>
<sequence>MMRLAIKTRVHGKTKQCLEKQSVALEVFKTS</sequence>
<protein>
    <submittedName>
        <fullName evidence="1">Uncharacterized protein</fullName>
    </submittedName>
</protein>
<proteinExistence type="predicted"/>
<accession>A0A080ZB01</accession>
<name>A0A080ZB01_PHYNI</name>
<evidence type="ECO:0000313" key="1">
    <source>
        <dbReference type="EMBL" id="ETO63812.1"/>
    </source>
</evidence>
<comment type="caution">
    <text evidence="1">The sequence shown here is derived from an EMBL/GenBank/DDBJ whole genome shotgun (WGS) entry which is preliminary data.</text>
</comment>
<evidence type="ECO:0000313" key="2">
    <source>
        <dbReference type="Proteomes" id="UP000028582"/>
    </source>
</evidence>
<reference evidence="1 2" key="1">
    <citation type="submission" date="2013-11" db="EMBL/GenBank/DDBJ databases">
        <title>The Genome Sequence of Phytophthora parasitica P1976.</title>
        <authorList>
            <consortium name="The Broad Institute Genomics Platform"/>
            <person name="Russ C."/>
            <person name="Tyler B."/>
            <person name="Panabieres F."/>
            <person name="Shan W."/>
            <person name="Tripathy S."/>
            <person name="Grunwald N."/>
            <person name="Machado M."/>
            <person name="Johnson C.S."/>
            <person name="Walker B."/>
            <person name="Young S."/>
            <person name="Zeng Q."/>
            <person name="Gargeya S."/>
            <person name="Fitzgerald M."/>
            <person name="Haas B."/>
            <person name="Abouelleil A."/>
            <person name="Allen A.W."/>
            <person name="Alvarado L."/>
            <person name="Arachchi H.M."/>
            <person name="Berlin A.M."/>
            <person name="Chapman S.B."/>
            <person name="Gainer-Dewar J."/>
            <person name="Goldberg J."/>
            <person name="Griggs A."/>
            <person name="Gujja S."/>
            <person name="Hansen M."/>
            <person name="Howarth C."/>
            <person name="Imamovic A."/>
            <person name="Ireland A."/>
            <person name="Larimer J."/>
            <person name="McCowan C."/>
            <person name="Murphy C."/>
            <person name="Pearson M."/>
            <person name="Poon T.W."/>
            <person name="Priest M."/>
            <person name="Roberts A."/>
            <person name="Saif S."/>
            <person name="Shea T."/>
            <person name="Sisk P."/>
            <person name="Sykes S."/>
            <person name="Wortman J."/>
            <person name="Nusbaum C."/>
            <person name="Birren B."/>
        </authorList>
    </citation>
    <scope>NUCLEOTIDE SEQUENCE [LARGE SCALE GENOMIC DNA]</scope>
    <source>
        <strain evidence="1 2">P1976</strain>
    </source>
</reference>
<dbReference type="Proteomes" id="UP000028582">
    <property type="component" value="Unassembled WGS sequence"/>
</dbReference>
<dbReference type="AlphaFoldDB" id="A0A080ZB01"/>